<evidence type="ECO:0000313" key="7">
    <source>
        <dbReference type="Proteomes" id="UP000602745"/>
    </source>
</evidence>
<dbReference type="RefSeq" id="WP_188410705.1">
    <property type="nucleotide sequence ID" value="NZ_BMCP01000005.1"/>
</dbReference>
<dbReference type="SUPFAM" id="SSF46785">
    <property type="entry name" value="Winged helix' DNA-binding domain"/>
    <property type="match status" value="1"/>
</dbReference>
<proteinExistence type="predicted"/>
<dbReference type="Gene3D" id="1.20.120.530">
    <property type="entry name" value="GntR ligand-binding domain-like"/>
    <property type="match status" value="1"/>
</dbReference>
<evidence type="ECO:0000256" key="1">
    <source>
        <dbReference type="ARBA" id="ARBA00023015"/>
    </source>
</evidence>
<dbReference type="AlphaFoldDB" id="A0A8J2YLB8"/>
<dbReference type="InterPro" id="IPR000524">
    <property type="entry name" value="Tscrpt_reg_HTH_GntR"/>
</dbReference>
<dbReference type="InterPro" id="IPR036388">
    <property type="entry name" value="WH-like_DNA-bd_sf"/>
</dbReference>
<reference evidence="6" key="2">
    <citation type="submission" date="2020-09" db="EMBL/GenBank/DDBJ databases">
        <authorList>
            <person name="Sun Q."/>
            <person name="Sedlacek I."/>
        </authorList>
    </citation>
    <scope>NUCLEOTIDE SEQUENCE</scope>
    <source>
        <strain evidence="6">CCM 7684</strain>
    </source>
</reference>
<comment type="caution">
    <text evidence="6">The sequence shown here is derived from an EMBL/GenBank/DDBJ whole genome shotgun (WGS) entry which is preliminary data.</text>
</comment>
<evidence type="ECO:0000256" key="2">
    <source>
        <dbReference type="ARBA" id="ARBA00023125"/>
    </source>
</evidence>
<dbReference type="PANTHER" id="PTHR43537">
    <property type="entry name" value="TRANSCRIPTIONAL REGULATOR, GNTR FAMILY"/>
    <property type="match status" value="1"/>
</dbReference>
<dbReference type="InterPro" id="IPR008920">
    <property type="entry name" value="TF_FadR/GntR_C"/>
</dbReference>
<dbReference type="Gene3D" id="1.10.10.10">
    <property type="entry name" value="Winged helix-like DNA-binding domain superfamily/Winged helix DNA-binding domain"/>
    <property type="match status" value="1"/>
</dbReference>
<keyword evidence="1" id="KW-0805">Transcription regulation</keyword>
<dbReference type="SUPFAM" id="SSF48008">
    <property type="entry name" value="GntR ligand-binding domain-like"/>
    <property type="match status" value="1"/>
</dbReference>
<dbReference type="Proteomes" id="UP000602745">
    <property type="component" value="Unassembled WGS sequence"/>
</dbReference>
<sequence length="250" mass="27276">MDETATDFRVAATPATLRKQVEDKLRQAIVTGYFKPGAHLSDRALCEMFQVSRTLVREAIRQLEAEGLIETLLHRGSFVRVMSSAEAAQIYDVRGVLEALAAKGFARNASSAQVAELKAVFMELKKLSTARKAANVLSVKQRFYEVLLEGSGNDYVTRMLGQILNRNTLLRATSLSDPERLPNTVQEIGALIAAIEKRDEQAAWDASLEHVRSAAKVAIDVLKRQEAELGGDGRKTPRKAVPAGSADQGG</sequence>
<dbReference type="InterPro" id="IPR036390">
    <property type="entry name" value="WH_DNA-bd_sf"/>
</dbReference>
<evidence type="ECO:0000256" key="4">
    <source>
        <dbReference type="SAM" id="MobiDB-lite"/>
    </source>
</evidence>
<dbReference type="GO" id="GO:0003677">
    <property type="term" value="F:DNA binding"/>
    <property type="evidence" value="ECO:0007669"/>
    <property type="project" value="UniProtKB-KW"/>
</dbReference>
<keyword evidence="7" id="KW-1185">Reference proteome</keyword>
<evidence type="ECO:0000259" key="5">
    <source>
        <dbReference type="PROSITE" id="PS50949"/>
    </source>
</evidence>
<protein>
    <submittedName>
        <fullName evidence="6">GntR family transcriptional regulator</fullName>
    </submittedName>
</protein>
<evidence type="ECO:0000313" key="6">
    <source>
        <dbReference type="EMBL" id="GGE51541.1"/>
    </source>
</evidence>
<keyword evidence="3" id="KW-0804">Transcription</keyword>
<gene>
    <name evidence="6" type="ORF">GCM10007276_30710</name>
</gene>
<feature type="region of interest" description="Disordered" evidence="4">
    <location>
        <begin position="228"/>
        <end position="250"/>
    </location>
</feature>
<dbReference type="GO" id="GO:0003700">
    <property type="term" value="F:DNA-binding transcription factor activity"/>
    <property type="evidence" value="ECO:0007669"/>
    <property type="project" value="InterPro"/>
</dbReference>
<organism evidence="6 7">
    <name type="scientific">Agaricicola taiwanensis</name>
    <dbReference type="NCBI Taxonomy" id="591372"/>
    <lineage>
        <taxon>Bacteria</taxon>
        <taxon>Pseudomonadati</taxon>
        <taxon>Pseudomonadota</taxon>
        <taxon>Alphaproteobacteria</taxon>
        <taxon>Rhodobacterales</taxon>
        <taxon>Paracoccaceae</taxon>
        <taxon>Agaricicola</taxon>
    </lineage>
</organism>
<feature type="domain" description="HTH gntR-type" evidence="5">
    <location>
        <begin position="15"/>
        <end position="82"/>
    </location>
</feature>
<reference evidence="6" key="1">
    <citation type="journal article" date="2014" name="Int. J. Syst. Evol. Microbiol.">
        <title>Complete genome sequence of Corynebacterium casei LMG S-19264T (=DSM 44701T), isolated from a smear-ripened cheese.</title>
        <authorList>
            <consortium name="US DOE Joint Genome Institute (JGI-PGF)"/>
            <person name="Walter F."/>
            <person name="Albersmeier A."/>
            <person name="Kalinowski J."/>
            <person name="Ruckert C."/>
        </authorList>
    </citation>
    <scope>NUCLEOTIDE SEQUENCE</scope>
    <source>
        <strain evidence="6">CCM 7684</strain>
    </source>
</reference>
<dbReference type="PROSITE" id="PS50949">
    <property type="entry name" value="HTH_GNTR"/>
    <property type="match status" value="1"/>
</dbReference>
<dbReference type="EMBL" id="BMCP01000005">
    <property type="protein sequence ID" value="GGE51541.1"/>
    <property type="molecule type" value="Genomic_DNA"/>
</dbReference>
<dbReference type="Pfam" id="PF00392">
    <property type="entry name" value="GntR"/>
    <property type="match status" value="1"/>
</dbReference>
<dbReference type="SMART" id="SM00895">
    <property type="entry name" value="FCD"/>
    <property type="match status" value="1"/>
</dbReference>
<evidence type="ECO:0000256" key="3">
    <source>
        <dbReference type="ARBA" id="ARBA00023163"/>
    </source>
</evidence>
<dbReference type="CDD" id="cd07377">
    <property type="entry name" value="WHTH_GntR"/>
    <property type="match status" value="1"/>
</dbReference>
<dbReference type="PRINTS" id="PR00035">
    <property type="entry name" value="HTHGNTR"/>
</dbReference>
<dbReference type="SMART" id="SM00345">
    <property type="entry name" value="HTH_GNTR"/>
    <property type="match status" value="1"/>
</dbReference>
<name>A0A8J2YLB8_9RHOB</name>
<dbReference type="PANTHER" id="PTHR43537:SF24">
    <property type="entry name" value="GLUCONATE OPERON TRANSCRIPTIONAL REPRESSOR"/>
    <property type="match status" value="1"/>
</dbReference>
<keyword evidence="2" id="KW-0238">DNA-binding</keyword>
<dbReference type="Pfam" id="PF07729">
    <property type="entry name" value="FCD"/>
    <property type="match status" value="1"/>
</dbReference>
<dbReference type="InterPro" id="IPR011711">
    <property type="entry name" value="GntR_C"/>
</dbReference>
<accession>A0A8J2YLB8</accession>